<dbReference type="EMBL" id="KZ613786">
    <property type="protein sequence ID" value="PMD61169.1"/>
    <property type="molecule type" value="Genomic_DNA"/>
</dbReference>
<accession>A0A2J6TDU6</accession>
<evidence type="ECO:0000256" key="1">
    <source>
        <dbReference type="ARBA" id="ARBA00022723"/>
    </source>
</evidence>
<keyword evidence="2" id="KW-0862">Zinc</keyword>
<dbReference type="Pfam" id="PF00172">
    <property type="entry name" value="Zn_clus"/>
    <property type="match status" value="1"/>
</dbReference>
<dbReference type="InParanoid" id="A0A2J6TDU6"/>
<dbReference type="PANTHER" id="PTHR36206">
    <property type="entry name" value="ASPERCRYPTIN BIOSYNTHESIS CLUSTER-SPECIFIC TRANSCRIPTION REGULATOR ATNN-RELATED"/>
    <property type="match status" value="1"/>
</dbReference>
<name>A0A2J6TDU6_9HELO</name>
<dbReference type="GO" id="GO:0000981">
    <property type="term" value="F:DNA-binding transcription factor activity, RNA polymerase II-specific"/>
    <property type="evidence" value="ECO:0007669"/>
    <property type="project" value="InterPro"/>
</dbReference>
<dbReference type="OrthoDB" id="3172332at2759"/>
<dbReference type="SUPFAM" id="SSF57701">
    <property type="entry name" value="Zn2/Cys6 DNA-binding domain"/>
    <property type="match status" value="1"/>
</dbReference>
<keyword evidence="6" id="KW-0539">Nucleus</keyword>
<evidence type="ECO:0000313" key="9">
    <source>
        <dbReference type="EMBL" id="PMD61169.1"/>
    </source>
</evidence>
<evidence type="ECO:0000256" key="6">
    <source>
        <dbReference type="ARBA" id="ARBA00023242"/>
    </source>
</evidence>
<evidence type="ECO:0000256" key="2">
    <source>
        <dbReference type="ARBA" id="ARBA00022833"/>
    </source>
</evidence>
<sequence>MERPFPEPELSHPKKPRASRPKVKSGCHTCKSRRVKCDETKPNCLRCANFGRKCAGYTSKEDTPPKDTIPTTKRRLLSKVVPAEPIPELPPPLDARFTLLSSSTPATQFNPAIPPGITFQDEAELQYLCHFRDVTAIELAGGFSPTLWNTVILQACDNAEIRQLTIATAAMSMAVSLLPGSHWNTASDFHRQYALLQYGEALKAIHRQIILSCSDSVRTAMISALLIFCFESLQADVTPTMTHIQIALEIIVKKLSSEPHAYQIPSARSLSSQPITTPVNDELLLAFMRIDRPSLSLLCRQKGQSPRPAGRIFNLIFPAEPFEIPMIFSAIEEARTYLDDIRWRMFPCSQAPESMSKLWQNDKQEDLSPDIGAVPWQVQQWYQSYETPQDSAIISQRLALWHDAFSPLLNYAMTPAGEAMFIPAAILHIQALAAELVLTGFFPPSFSDVSKQRSSSFSNFHSSPFSDLEPVTRTVSGGSLSVPPNVPSHRRSSSHSPPHPTQENTALFPTVHAILNFSRRLVAHPKFSKGFVFDIGIISSLSLVVMLCPDRGLRREAVEVFKAMRPRREGVWDSRVCAEAGDKSIVKEEMGMEFIDPSLR</sequence>
<keyword evidence="10" id="KW-1185">Reference proteome</keyword>
<organism evidence="9 10">
    <name type="scientific">Hyaloscypha bicolor E</name>
    <dbReference type="NCBI Taxonomy" id="1095630"/>
    <lineage>
        <taxon>Eukaryota</taxon>
        <taxon>Fungi</taxon>
        <taxon>Dikarya</taxon>
        <taxon>Ascomycota</taxon>
        <taxon>Pezizomycotina</taxon>
        <taxon>Leotiomycetes</taxon>
        <taxon>Helotiales</taxon>
        <taxon>Hyaloscyphaceae</taxon>
        <taxon>Hyaloscypha</taxon>
        <taxon>Hyaloscypha bicolor</taxon>
    </lineage>
</organism>
<protein>
    <recommendedName>
        <fullName evidence="8">Zn(2)-C6 fungal-type domain-containing protein</fullName>
    </recommendedName>
</protein>
<evidence type="ECO:0000256" key="5">
    <source>
        <dbReference type="ARBA" id="ARBA00023163"/>
    </source>
</evidence>
<dbReference type="InterPro" id="IPR001138">
    <property type="entry name" value="Zn2Cys6_DnaBD"/>
</dbReference>
<feature type="region of interest" description="Disordered" evidence="7">
    <location>
        <begin position="469"/>
        <end position="503"/>
    </location>
</feature>
<dbReference type="PROSITE" id="PS50048">
    <property type="entry name" value="ZN2_CY6_FUNGAL_2"/>
    <property type="match status" value="1"/>
</dbReference>
<proteinExistence type="predicted"/>
<dbReference type="SMART" id="SM00066">
    <property type="entry name" value="GAL4"/>
    <property type="match status" value="1"/>
</dbReference>
<keyword evidence="3" id="KW-0805">Transcription regulation</keyword>
<dbReference type="RefSeq" id="XP_024738073.1">
    <property type="nucleotide sequence ID" value="XM_024886695.1"/>
</dbReference>
<dbReference type="CDD" id="cd00067">
    <property type="entry name" value="GAL4"/>
    <property type="match status" value="1"/>
</dbReference>
<evidence type="ECO:0000256" key="3">
    <source>
        <dbReference type="ARBA" id="ARBA00023015"/>
    </source>
</evidence>
<dbReference type="GO" id="GO:0003677">
    <property type="term" value="F:DNA binding"/>
    <property type="evidence" value="ECO:0007669"/>
    <property type="project" value="UniProtKB-KW"/>
</dbReference>
<dbReference type="GO" id="GO:0008270">
    <property type="term" value="F:zinc ion binding"/>
    <property type="evidence" value="ECO:0007669"/>
    <property type="project" value="InterPro"/>
</dbReference>
<keyword evidence="5" id="KW-0804">Transcription</keyword>
<gene>
    <name evidence="9" type="ORF">K444DRAFT_662330</name>
</gene>
<dbReference type="GeneID" id="36594772"/>
<evidence type="ECO:0000259" key="8">
    <source>
        <dbReference type="PROSITE" id="PS50048"/>
    </source>
</evidence>
<evidence type="ECO:0000256" key="4">
    <source>
        <dbReference type="ARBA" id="ARBA00023125"/>
    </source>
</evidence>
<keyword evidence="4" id="KW-0238">DNA-binding</keyword>
<dbReference type="Proteomes" id="UP000235371">
    <property type="component" value="Unassembled WGS sequence"/>
</dbReference>
<dbReference type="PANTHER" id="PTHR36206:SF4">
    <property type="entry name" value="HYPOTHETICAL CONSERVED PROTEIN (EUROFUNG)-RELATED"/>
    <property type="match status" value="1"/>
</dbReference>
<dbReference type="AlphaFoldDB" id="A0A2J6TDU6"/>
<reference evidence="9 10" key="1">
    <citation type="submission" date="2016-04" db="EMBL/GenBank/DDBJ databases">
        <title>A degradative enzymes factory behind the ericoid mycorrhizal symbiosis.</title>
        <authorList>
            <consortium name="DOE Joint Genome Institute"/>
            <person name="Martino E."/>
            <person name="Morin E."/>
            <person name="Grelet G."/>
            <person name="Kuo A."/>
            <person name="Kohler A."/>
            <person name="Daghino S."/>
            <person name="Barry K."/>
            <person name="Choi C."/>
            <person name="Cichocki N."/>
            <person name="Clum A."/>
            <person name="Copeland A."/>
            <person name="Hainaut M."/>
            <person name="Haridas S."/>
            <person name="Labutti K."/>
            <person name="Lindquist E."/>
            <person name="Lipzen A."/>
            <person name="Khouja H.-R."/>
            <person name="Murat C."/>
            <person name="Ohm R."/>
            <person name="Olson A."/>
            <person name="Spatafora J."/>
            <person name="Veneault-Fourrey C."/>
            <person name="Henrissat B."/>
            <person name="Grigoriev I."/>
            <person name="Martin F."/>
            <person name="Perotto S."/>
        </authorList>
    </citation>
    <scope>NUCLEOTIDE SEQUENCE [LARGE SCALE GENOMIC DNA]</scope>
    <source>
        <strain evidence="9 10">E</strain>
    </source>
</reference>
<dbReference type="InterPro" id="IPR036864">
    <property type="entry name" value="Zn2-C6_fun-type_DNA-bd_sf"/>
</dbReference>
<dbReference type="Gene3D" id="4.10.240.10">
    <property type="entry name" value="Zn(2)-C6 fungal-type DNA-binding domain"/>
    <property type="match status" value="1"/>
</dbReference>
<evidence type="ECO:0000256" key="7">
    <source>
        <dbReference type="SAM" id="MobiDB-lite"/>
    </source>
</evidence>
<keyword evidence="1" id="KW-0479">Metal-binding</keyword>
<feature type="region of interest" description="Disordered" evidence="7">
    <location>
        <begin position="1"/>
        <end position="25"/>
    </location>
</feature>
<feature type="domain" description="Zn(2)-C6 fungal-type" evidence="8">
    <location>
        <begin position="26"/>
        <end position="54"/>
    </location>
</feature>
<feature type="compositionally biased region" description="Basic residues" evidence="7">
    <location>
        <begin position="13"/>
        <end position="25"/>
    </location>
</feature>
<evidence type="ECO:0000313" key="10">
    <source>
        <dbReference type="Proteomes" id="UP000235371"/>
    </source>
</evidence>
<feature type="compositionally biased region" description="Basic and acidic residues" evidence="7">
    <location>
        <begin position="1"/>
        <end position="12"/>
    </location>
</feature>
<dbReference type="InterPro" id="IPR052360">
    <property type="entry name" value="Transcr_Regulatory_Proteins"/>
</dbReference>
<dbReference type="PROSITE" id="PS00463">
    <property type="entry name" value="ZN2_CY6_FUNGAL_1"/>
    <property type="match status" value="1"/>
</dbReference>